<keyword evidence="10" id="KW-0325">Glycoprotein</keyword>
<dbReference type="FunFam" id="2.60.490.10:FF:000001">
    <property type="entry name" value="P2X purinoceptor"/>
    <property type="match status" value="1"/>
</dbReference>
<evidence type="ECO:0000256" key="15">
    <source>
        <dbReference type="PIRSR" id="PIRSR005713-2"/>
    </source>
</evidence>
<evidence type="ECO:0000256" key="10">
    <source>
        <dbReference type="ARBA" id="ARBA00023180"/>
    </source>
</evidence>
<dbReference type="GO" id="GO:0005524">
    <property type="term" value="F:ATP binding"/>
    <property type="evidence" value="ECO:0007669"/>
    <property type="project" value="UniProtKB-KW"/>
</dbReference>
<evidence type="ECO:0000256" key="2">
    <source>
        <dbReference type="ARBA" id="ARBA00009848"/>
    </source>
</evidence>
<protein>
    <submittedName>
        <fullName evidence="19">P2X purinoceptor 4</fullName>
    </submittedName>
</protein>
<feature type="glycosylation site" description="N-linked (GlcNAc...) asparagine" evidence="16">
    <location>
        <position position="207"/>
    </location>
</feature>
<accession>A0A1W0WGF5</accession>
<dbReference type="Proteomes" id="UP000192578">
    <property type="component" value="Unassembled WGS sequence"/>
</dbReference>
<keyword evidence="14" id="KW-0547">Nucleotide-binding</keyword>
<dbReference type="GO" id="GO:0004931">
    <property type="term" value="F:extracellularly ATP-gated monoatomic cation channel activity"/>
    <property type="evidence" value="ECO:0007669"/>
    <property type="project" value="InterPro"/>
</dbReference>
<keyword evidence="4" id="KW-1003">Cell membrane</keyword>
<evidence type="ECO:0000256" key="5">
    <source>
        <dbReference type="ARBA" id="ARBA00022692"/>
    </source>
</evidence>
<feature type="transmembrane region" description="Helical" evidence="18">
    <location>
        <begin position="361"/>
        <end position="383"/>
    </location>
</feature>
<dbReference type="Gene3D" id="1.10.287.940">
    <property type="entry name" value="atp-gated p2x4 ion channel"/>
    <property type="match status" value="1"/>
</dbReference>
<evidence type="ECO:0000256" key="1">
    <source>
        <dbReference type="ARBA" id="ARBA00004651"/>
    </source>
</evidence>
<dbReference type="Gene3D" id="2.60.490.10">
    <property type="entry name" value="atp-gated p2x4 ion channel domain"/>
    <property type="match status" value="1"/>
</dbReference>
<keyword evidence="3" id="KW-0813">Transport</keyword>
<keyword evidence="7" id="KW-0406">Ion transport</keyword>
<dbReference type="GO" id="GO:0001614">
    <property type="term" value="F:purinergic nucleotide receptor activity"/>
    <property type="evidence" value="ECO:0007669"/>
    <property type="project" value="InterPro"/>
</dbReference>
<evidence type="ECO:0000256" key="7">
    <source>
        <dbReference type="ARBA" id="ARBA00023065"/>
    </source>
</evidence>
<dbReference type="GO" id="GO:0098794">
    <property type="term" value="C:postsynapse"/>
    <property type="evidence" value="ECO:0007669"/>
    <property type="project" value="GOC"/>
</dbReference>
<comment type="similarity">
    <text evidence="2">Belongs to the P2X receptor family.</text>
</comment>
<keyword evidence="14" id="KW-0067">ATP-binding</keyword>
<dbReference type="GO" id="GO:0070588">
    <property type="term" value="P:calcium ion transmembrane transport"/>
    <property type="evidence" value="ECO:0007669"/>
    <property type="project" value="TreeGrafter"/>
</dbReference>
<gene>
    <name evidence="19" type="ORF">BV898_11521</name>
</gene>
<sequence length="418" mass="46454">MCSMTLSSFHVESSSSDGKPSASQFRALGAAARNAFFKYDTPRLVSVHSVSVGLLNRVVQISIIAYVVGFALIYEKGYQQTDTLESTVTTKVKGLVVASGSGHEWISRVWDTADYVVPPLENGAFFVTTNAVVTPNQQHGTCPESPIIANGKCLNHTECPVDVPVISGNGIRTGICNNLTSTCDIFGWCPTEVDILPEEPVLKGTENLTVLVKNYIVFPRFHTKRQSISLTANSSRYFATCLYHPETDPLCPVFRLGDIVSFSGERYEELVHLGAIIGIIIEWNCNLDYDIALCLPKYTFRRIDDRLDETSKGWNFRYADYWTDAAGEERRTLMKVYGIRFVFYVSGQAGKFSIVPFLTNIGAGLALLHVVTFFCDFFLLHVVKFKQQYSDHKFETVSGYPTVKTTDSVTIAADLAMK</sequence>
<feature type="binding site" evidence="14">
    <location>
        <position position="335"/>
    </location>
    <ligand>
        <name>ATP</name>
        <dbReference type="ChEBI" id="CHEBI:30616"/>
        <note>ligand shared between two neighboring subunits of the homotrimer</note>
    </ligand>
</feature>
<feature type="disulfide bond" evidence="15">
    <location>
        <begin position="153"/>
        <end position="176"/>
    </location>
</feature>
<evidence type="ECO:0000256" key="17">
    <source>
        <dbReference type="SAM" id="MobiDB-lite"/>
    </source>
</evidence>
<evidence type="ECO:0000313" key="20">
    <source>
        <dbReference type="Proteomes" id="UP000192578"/>
    </source>
</evidence>
<keyword evidence="12" id="KW-0407">Ion channel</keyword>
<dbReference type="InterPro" id="IPR059116">
    <property type="entry name" value="P2X_receptor"/>
</dbReference>
<dbReference type="GO" id="GO:0005886">
    <property type="term" value="C:plasma membrane"/>
    <property type="evidence" value="ECO:0007669"/>
    <property type="project" value="UniProtKB-SubCell"/>
</dbReference>
<evidence type="ECO:0000256" key="13">
    <source>
        <dbReference type="ARBA" id="ARBA00036634"/>
    </source>
</evidence>
<dbReference type="PRINTS" id="PR01307">
    <property type="entry name" value="P2XRECEPTOR"/>
</dbReference>
<dbReference type="EMBL" id="MTYJ01000107">
    <property type="protein sequence ID" value="OQV14284.1"/>
    <property type="molecule type" value="Genomic_DNA"/>
</dbReference>
<evidence type="ECO:0000256" key="14">
    <source>
        <dbReference type="PIRSR" id="PIRSR005713-1"/>
    </source>
</evidence>
<feature type="region of interest" description="Disordered" evidence="17">
    <location>
        <begin position="1"/>
        <end position="20"/>
    </location>
</feature>
<evidence type="ECO:0000256" key="4">
    <source>
        <dbReference type="ARBA" id="ARBA00022475"/>
    </source>
</evidence>
<feature type="disulfide bond" evidence="15">
    <location>
        <begin position="159"/>
        <end position="183"/>
    </location>
</feature>
<evidence type="ECO:0000256" key="9">
    <source>
        <dbReference type="ARBA" id="ARBA00023157"/>
    </source>
</evidence>
<name>A0A1W0WGF5_HYPEX</name>
<dbReference type="InterPro" id="IPR027309">
    <property type="entry name" value="P2X_extracellular_dom_sf"/>
</dbReference>
<comment type="catalytic activity">
    <reaction evidence="13">
        <text>Ca(2+)(in) = Ca(2+)(out)</text>
        <dbReference type="Rhea" id="RHEA:29671"/>
        <dbReference type="ChEBI" id="CHEBI:29108"/>
    </reaction>
</comment>
<keyword evidence="20" id="KW-1185">Reference proteome</keyword>
<dbReference type="GO" id="GO:0033198">
    <property type="term" value="P:response to ATP"/>
    <property type="evidence" value="ECO:0007669"/>
    <property type="project" value="InterPro"/>
</dbReference>
<reference evidence="20" key="1">
    <citation type="submission" date="2017-01" db="EMBL/GenBank/DDBJ databases">
        <title>Comparative genomics of anhydrobiosis in the tardigrade Hypsibius dujardini.</title>
        <authorList>
            <person name="Yoshida Y."/>
            <person name="Koutsovoulos G."/>
            <person name="Laetsch D."/>
            <person name="Stevens L."/>
            <person name="Kumar S."/>
            <person name="Horikawa D."/>
            <person name="Ishino K."/>
            <person name="Komine S."/>
            <person name="Tomita M."/>
            <person name="Blaxter M."/>
            <person name="Arakawa K."/>
        </authorList>
    </citation>
    <scope>NUCLEOTIDE SEQUENCE [LARGE SCALE GENOMIC DNA]</scope>
    <source>
        <strain evidence="20">Z151</strain>
    </source>
</reference>
<keyword evidence="8 18" id="KW-0472">Membrane</keyword>
<dbReference type="AlphaFoldDB" id="A0A1W0WGF5"/>
<feature type="disulfide bond" evidence="15">
    <location>
        <begin position="142"/>
        <end position="189"/>
    </location>
</feature>
<evidence type="ECO:0000256" key="6">
    <source>
        <dbReference type="ARBA" id="ARBA00022989"/>
    </source>
</evidence>
<evidence type="ECO:0000256" key="11">
    <source>
        <dbReference type="ARBA" id="ARBA00023286"/>
    </source>
</evidence>
<evidence type="ECO:0000256" key="18">
    <source>
        <dbReference type="SAM" id="Phobius"/>
    </source>
</evidence>
<comment type="caution">
    <text evidence="19">The sequence shown here is derived from an EMBL/GenBank/DDBJ whole genome shotgun (WGS) entry which is preliminary data.</text>
</comment>
<feature type="binding site" evidence="14">
    <location>
        <position position="209"/>
    </location>
    <ligand>
        <name>ATP</name>
        <dbReference type="ChEBI" id="CHEBI:30616"/>
        <note>ligand shared between two neighboring subunits of the homotrimer</note>
    </ligand>
</feature>
<feature type="disulfide bond" evidence="15">
    <location>
        <begin position="241"/>
        <end position="251"/>
    </location>
</feature>
<dbReference type="OrthoDB" id="494673at2759"/>
<feature type="disulfide bond" evidence="15">
    <location>
        <begin position="285"/>
        <end position="294"/>
    </location>
</feature>
<dbReference type="InterPro" id="IPR001429">
    <property type="entry name" value="P2X_purnocptor"/>
</dbReference>
<evidence type="ECO:0000256" key="8">
    <source>
        <dbReference type="ARBA" id="ARBA00023136"/>
    </source>
</evidence>
<keyword evidence="6 18" id="KW-1133">Transmembrane helix</keyword>
<evidence type="ECO:0000256" key="16">
    <source>
        <dbReference type="PIRSR" id="PIRSR005713-3"/>
    </source>
</evidence>
<keyword evidence="9 15" id="KW-1015">Disulfide bond</keyword>
<evidence type="ECO:0000313" key="19">
    <source>
        <dbReference type="EMBL" id="OQV14284.1"/>
    </source>
</evidence>
<organism evidence="19 20">
    <name type="scientific">Hypsibius exemplaris</name>
    <name type="common">Freshwater tardigrade</name>
    <dbReference type="NCBI Taxonomy" id="2072580"/>
    <lineage>
        <taxon>Eukaryota</taxon>
        <taxon>Metazoa</taxon>
        <taxon>Ecdysozoa</taxon>
        <taxon>Tardigrada</taxon>
        <taxon>Eutardigrada</taxon>
        <taxon>Parachela</taxon>
        <taxon>Hypsibioidea</taxon>
        <taxon>Hypsibiidae</taxon>
        <taxon>Hypsibius</taxon>
    </lineage>
</organism>
<keyword evidence="5 18" id="KW-0812">Transmembrane</keyword>
<dbReference type="NCBIfam" id="TIGR00863">
    <property type="entry name" value="P2X"/>
    <property type="match status" value="1"/>
</dbReference>
<evidence type="ECO:0000256" key="12">
    <source>
        <dbReference type="ARBA" id="ARBA00023303"/>
    </source>
</evidence>
<dbReference type="Pfam" id="PF00864">
    <property type="entry name" value="P2X_receptor"/>
    <property type="match status" value="1"/>
</dbReference>
<comment type="subcellular location">
    <subcellularLocation>
        <location evidence="1">Cell membrane</location>
        <topology evidence="1">Multi-pass membrane protein</topology>
    </subcellularLocation>
</comment>
<dbReference type="PANTHER" id="PTHR10125:SF31">
    <property type="entry name" value="P2X RECEPTOR E"/>
    <property type="match status" value="1"/>
</dbReference>
<dbReference type="PIRSF" id="PIRSF005713">
    <property type="entry name" value="P2X_purinoceptor"/>
    <property type="match status" value="1"/>
</dbReference>
<proteinExistence type="inferred from homology"/>
<feature type="binding site" evidence="14">
    <location>
        <begin position="91"/>
        <end position="93"/>
    </location>
    <ligand>
        <name>ATP</name>
        <dbReference type="ChEBI" id="CHEBI:30616"/>
        <note>ligand shared between two neighboring subunits of the homotrimer</note>
    </ligand>
</feature>
<feature type="binding site" evidence="14">
    <location>
        <begin position="315"/>
        <end position="317"/>
    </location>
    <ligand>
        <name>ATP</name>
        <dbReference type="ChEBI" id="CHEBI:30616"/>
        <note>ligand shared between two neighboring subunits of the homotrimer</note>
    </ligand>
</feature>
<dbReference type="PANTHER" id="PTHR10125">
    <property type="entry name" value="P2X PURINOCEPTOR"/>
    <property type="match status" value="1"/>
</dbReference>
<evidence type="ECO:0000256" key="3">
    <source>
        <dbReference type="ARBA" id="ARBA00022448"/>
    </source>
</evidence>
<keyword evidence="11" id="KW-1071">Ligand-gated ion channel</keyword>